<accession>A0ABX3GFP5</accession>
<evidence type="ECO:0000313" key="2">
    <source>
        <dbReference type="Proteomes" id="UP000187158"/>
    </source>
</evidence>
<keyword evidence="2" id="KW-1185">Reference proteome</keyword>
<comment type="caution">
    <text evidence="1">The sequence shown here is derived from an EMBL/GenBank/DDBJ whole genome shotgun (WGS) entry which is preliminary data.</text>
</comment>
<reference evidence="1 2" key="1">
    <citation type="submission" date="2016-11" db="EMBL/GenBank/DDBJ databases">
        <title>Paenibacillus species isolates.</title>
        <authorList>
            <person name="Beno S.M."/>
        </authorList>
    </citation>
    <scope>NUCLEOTIDE SEQUENCE [LARGE SCALE GENOMIC DNA]</scope>
    <source>
        <strain evidence="1 2">FSL H7-0433</strain>
    </source>
</reference>
<gene>
    <name evidence="1" type="ORF">BSO21_27650</name>
</gene>
<dbReference type="Proteomes" id="UP000187158">
    <property type="component" value="Unassembled WGS sequence"/>
</dbReference>
<dbReference type="EMBL" id="MPVP01000301">
    <property type="protein sequence ID" value="OMD14804.1"/>
    <property type="molecule type" value="Genomic_DNA"/>
</dbReference>
<name>A0ABX3GFP5_9BACL</name>
<dbReference type="RefSeq" id="WP_076220306.1">
    <property type="nucleotide sequence ID" value="NZ_MPVM01000038.1"/>
</dbReference>
<proteinExistence type="predicted"/>
<organism evidence="1 2">
    <name type="scientific">Paenibacillus odorifer</name>
    <dbReference type="NCBI Taxonomy" id="189426"/>
    <lineage>
        <taxon>Bacteria</taxon>
        <taxon>Bacillati</taxon>
        <taxon>Bacillota</taxon>
        <taxon>Bacilli</taxon>
        <taxon>Bacillales</taxon>
        <taxon>Paenibacillaceae</taxon>
        <taxon>Paenibacillus</taxon>
    </lineage>
</organism>
<sequence>MTALNWILGEKSVSIAADTFSLTMEKEPFKYTNKIFTLPHLKMIVCGTGNANLILDYYKELQLIVVAREMYYVTAVTQDILLNIRKEYPKEVTTTVYLFGYNDNLECFEGFAFRSTNDFDKEKLAYGIGVKPELSRELVESYYEDTEDDDSFFTLVINKQKELDEMLPKEKRIGVGGEIQRIVSDASNFLISTIYRFDDYLDQYDLMLENLR</sequence>
<evidence type="ECO:0000313" key="1">
    <source>
        <dbReference type="EMBL" id="OMD14804.1"/>
    </source>
</evidence>
<protein>
    <submittedName>
        <fullName evidence="1">Uncharacterized protein</fullName>
    </submittedName>
</protein>